<dbReference type="SUPFAM" id="SSF81324">
    <property type="entry name" value="Voltage-gated potassium channels"/>
    <property type="match status" value="1"/>
</dbReference>
<feature type="transmembrane region" description="Helical" evidence="2">
    <location>
        <begin position="1055"/>
        <end position="1072"/>
    </location>
</feature>
<feature type="transmembrane region" description="Helical" evidence="2">
    <location>
        <begin position="1187"/>
        <end position="1213"/>
    </location>
</feature>
<keyword evidence="1" id="KW-0677">Repeat</keyword>
<dbReference type="InterPro" id="IPR024862">
    <property type="entry name" value="TRPV"/>
</dbReference>
<evidence type="ECO:0000313" key="3">
    <source>
        <dbReference type="EMBL" id="CAG8503339.1"/>
    </source>
</evidence>
<dbReference type="Proteomes" id="UP000789342">
    <property type="component" value="Unassembled WGS sequence"/>
</dbReference>
<dbReference type="PANTHER" id="PTHR10582:SF2">
    <property type="entry name" value="INACTIVE"/>
    <property type="match status" value="1"/>
</dbReference>
<keyword evidence="2" id="KW-0812">Transmembrane</keyword>
<keyword evidence="2" id="KW-0472">Membrane</keyword>
<proteinExistence type="predicted"/>
<dbReference type="GO" id="GO:0005216">
    <property type="term" value="F:monoatomic ion channel activity"/>
    <property type="evidence" value="ECO:0007669"/>
    <property type="project" value="InterPro"/>
</dbReference>
<organism evidence="3 4">
    <name type="scientific">Acaulospora morrowiae</name>
    <dbReference type="NCBI Taxonomy" id="94023"/>
    <lineage>
        <taxon>Eukaryota</taxon>
        <taxon>Fungi</taxon>
        <taxon>Fungi incertae sedis</taxon>
        <taxon>Mucoromycota</taxon>
        <taxon>Glomeromycotina</taxon>
        <taxon>Glomeromycetes</taxon>
        <taxon>Diversisporales</taxon>
        <taxon>Acaulosporaceae</taxon>
        <taxon>Acaulospora</taxon>
    </lineage>
</organism>
<feature type="transmembrane region" description="Helical" evidence="2">
    <location>
        <begin position="1093"/>
        <end position="1115"/>
    </location>
</feature>
<feature type="transmembrane region" description="Helical" evidence="2">
    <location>
        <begin position="957"/>
        <end position="980"/>
    </location>
</feature>
<feature type="transmembrane region" description="Helical" evidence="2">
    <location>
        <begin position="992"/>
        <end position="1010"/>
    </location>
</feature>
<dbReference type="PANTHER" id="PTHR10582">
    <property type="entry name" value="TRANSIENT RECEPTOR POTENTIAL ION CHANNEL PROTEIN"/>
    <property type="match status" value="1"/>
</dbReference>
<dbReference type="OrthoDB" id="2377581at2759"/>
<evidence type="ECO:0000256" key="1">
    <source>
        <dbReference type="ARBA" id="ARBA00022737"/>
    </source>
</evidence>
<dbReference type="GO" id="GO:0005886">
    <property type="term" value="C:plasma membrane"/>
    <property type="evidence" value="ECO:0007669"/>
    <property type="project" value="TreeGrafter"/>
</dbReference>
<evidence type="ECO:0000313" key="4">
    <source>
        <dbReference type="Proteomes" id="UP000789342"/>
    </source>
</evidence>
<name>A0A9N8ZQ01_9GLOM</name>
<gene>
    <name evidence="3" type="ORF">AMORRO_LOCUS3362</name>
</gene>
<keyword evidence="2" id="KW-1133">Transmembrane helix</keyword>
<evidence type="ECO:0000256" key="2">
    <source>
        <dbReference type="SAM" id="Phobius"/>
    </source>
</evidence>
<sequence length="1340" mass="153540">MTEYEEDIIPVINPDPPLDSFKIHSTGKSSPKLFENFTGSLTRLGHSLLSSNSIKREDDVYIDIAEKVAIENDISIISCSPDNEYVASWCREDGILAVWPITKGRIGGRLSPSFAVKTPFDKTNVDGSKVYLSVSEEGKYVVISRMKIIDGEEEETPNLEIIPNVESEKLAGKSLDITPHSSFVVYSTAPHLPQDPKLNDLEILGPLIFVHHSRLVCFTKRDMHIFSTKSWKIINSIRISQLIRSTPGYNHDKNQFLADVYDILIDNLRYDSLLWPEKDQGLSVWNLDGLLKQWFYLESKSVSQSDNLYAISRDGSLVARFHERSGYPHGVLTIFHTPTALTISDIDVPKTVFHIAFLHKCDRMIVCSYENSSGKYVRVQLYCCWSGLLVKEATYPDIDVENLFLFNGDTFIQAKANELAVVPLFQHGTPKKVERLSLITECQPTEDGLLISTMLDPQSTCWGQIHDSEGNELCRFKFEPWRSYKAPHMFITWLDETRFLMAGKDSIQIYRIKPRGSLLKTELQYIWTVPVTRNSDIKFLSLETIQDKDGLDCYYLLVQLTDQHDVRIPLPSKEDKLSCKIVSDACMAVHFLRLQFGEESEYLNHLGIKEQLHKLIESAVEKYPSAFSKITTGNGETIYPMEDFILLSWDKVVRDILDSNQYIPLFHNEEQSESALSLLVELQKSELVERMISYIIKNLHQRYNPMRAKFANSSVESFKMRLQQPGFAWTIGKVLLDLYKYYPDKGARVLRECSYFTTSLETPVRILQTNLGKPFTGEERSFLPELAAVTRKAQLPKELMKAYDGRKKFADWLRSTFSRPSEIRKDDKNSPKYLCEKGIGAYGSSTFIESEKKFLINRESHMYRKQLRKQRLDNLQKTHPAKLCVVPLPDFCVYPTIPENYDDTTYQRMKKFWNWYIAPSQMSPFADIAINGPRELFGEVAMEAIIKFKWEKFAKAYFLNSFILYLTYAILFCVTVSIDYDLVLDTSKKVETWKNTLFIIVTVISFVFLLQEFRQMVGRWKIYFSSFFNYIDLASYGLPLATSLMVIAVKSDPPAWLKSFAVLMVWFNALLMSRAFAGPGKFIAILIEIGKKIITLIMTLAVIVIGFANALFVLLRNVDPNDIVNTYNGSISNSSGGVVGNLTIQQDIRSDTNQWTRFDSALFATYKFLGIGWESVTNIEPTWSLNLMMLLFSFVTVIIILNVLIGLITEVFVGSLQVGRQAWLRQRAELIAELELFSLTPKDRQKSDWFPHLVYYEAHLDSINRWQRKLYQEERGDLDVDFVRSELKTVKDDLEDELKELKGMVGHIKIAMGIGKMPSDGDTVGGAKFRSERDGNITLH</sequence>
<dbReference type="EMBL" id="CAJVPV010001631">
    <property type="protein sequence ID" value="CAG8503339.1"/>
    <property type="molecule type" value="Genomic_DNA"/>
</dbReference>
<dbReference type="GO" id="GO:0098703">
    <property type="term" value="P:calcium ion import across plasma membrane"/>
    <property type="evidence" value="ECO:0007669"/>
    <property type="project" value="TreeGrafter"/>
</dbReference>
<keyword evidence="4" id="KW-1185">Reference proteome</keyword>
<comment type="caution">
    <text evidence="3">The sequence shown here is derived from an EMBL/GenBank/DDBJ whole genome shotgun (WGS) entry which is preliminary data.</text>
</comment>
<reference evidence="3" key="1">
    <citation type="submission" date="2021-06" db="EMBL/GenBank/DDBJ databases">
        <authorList>
            <person name="Kallberg Y."/>
            <person name="Tangrot J."/>
            <person name="Rosling A."/>
        </authorList>
    </citation>
    <scope>NUCLEOTIDE SEQUENCE</scope>
    <source>
        <strain evidence="3">CL551</strain>
    </source>
</reference>
<accession>A0A9N8ZQ01</accession>
<protein>
    <submittedName>
        <fullName evidence="3">7952_t:CDS:1</fullName>
    </submittedName>
</protein>
<dbReference type="SUPFAM" id="SSF82171">
    <property type="entry name" value="DPP6 N-terminal domain-like"/>
    <property type="match status" value="1"/>
</dbReference>
<feature type="transmembrane region" description="Helical" evidence="2">
    <location>
        <begin position="1022"/>
        <end position="1049"/>
    </location>
</feature>